<dbReference type="Pfam" id="PF08379">
    <property type="entry name" value="Bact_transglu_N"/>
    <property type="match status" value="1"/>
</dbReference>
<dbReference type="SMART" id="SM00460">
    <property type="entry name" value="TGc"/>
    <property type="match status" value="1"/>
</dbReference>
<feature type="compositionally biased region" description="Polar residues" evidence="1">
    <location>
        <begin position="265"/>
        <end position="287"/>
    </location>
</feature>
<evidence type="ECO:0000259" key="2">
    <source>
        <dbReference type="SMART" id="SM00460"/>
    </source>
</evidence>
<feature type="region of interest" description="Disordered" evidence="1">
    <location>
        <begin position="252"/>
        <end position="287"/>
    </location>
</feature>
<dbReference type="EMBL" id="JAVUPU010000002">
    <property type="protein sequence ID" value="MDT9597966.1"/>
    <property type="molecule type" value="Genomic_DNA"/>
</dbReference>
<name>A0ABU3Q3H3_9SPHN</name>
<feature type="domain" description="Transglutaminase-like" evidence="2">
    <location>
        <begin position="159"/>
        <end position="224"/>
    </location>
</feature>
<dbReference type="InterPro" id="IPR038765">
    <property type="entry name" value="Papain-like_cys_pep_sf"/>
</dbReference>
<dbReference type="SUPFAM" id="SSF54001">
    <property type="entry name" value="Cysteine proteinases"/>
    <property type="match status" value="1"/>
</dbReference>
<dbReference type="Gene3D" id="3.10.620.30">
    <property type="match status" value="1"/>
</dbReference>
<proteinExistence type="predicted"/>
<dbReference type="PANTHER" id="PTHR33490">
    <property type="entry name" value="BLR5614 PROTEIN-RELATED"/>
    <property type="match status" value="1"/>
</dbReference>
<dbReference type="PANTHER" id="PTHR33490:SF6">
    <property type="entry name" value="SLL1049 PROTEIN"/>
    <property type="match status" value="1"/>
</dbReference>
<gene>
    <name evidence="3" type="ORF">RQX22_03265</name>
</gene>
<dbReference type="RefSeq" id="WP_315724574.1">
    <property type="nucleotide sequence ID" value="NZ_JAVUPU010000002.1"/>
</dbReference>
<dbReference type="Proteomes" id="UP001259572">
    <property type="component" value="Unassembled WGS sequence"/>
</dbReference>
<reference evidence="3 4" key="1">
    <citation type="submission" date="2023-05" db="EMBL/GenBank/DDBJ databases">
        <authorList>
            <person name="Guo Y."/>
        </authorList>
    </citation>
    <scope>NUCLEOTIDE SEQUENCE [LARGE SCALE GENOMIC DNA]</scope>
    <source>
        <strain evidence="3 4">GR2756</strain>
    </source>
</reference>
<accession>A0ABU3Q3H3</accession>
<dbReference type="Pfam" id="PF01841">
    <property type="entry name" value="Transglut_core"/>
    <property type="match status" value="1"/>
</dbReference>
<protein>
    <submittedName>
        <fullName evidence="3">Transglutaminase family protein</fullName>
    </submittedName>
</protein>
<dbReference type="InterPro" id="IPR002931">
    <property type="entry name" value="Transglutaminase-like"/>
</dbReference>
<evidence type="ECO:0000256" key="1">
    <source>
        <dbReference type="SAM" id="MobiDB-lite"/>
    </source>
</evidence>
<comment type="caution">
    <text evidence="3">The sequence shown here is derived from an EMBL/GenBank/DDBJ whole genome shotgun (WGS) entry which is preliminary data.</text>
</comment>
<dbReference type="InterPro" id="IPR013589">
    <property type="entry name" value="Bac_transglu_N"/>
</dbReference>
<evidence type="ECO:0000313" key="4">
    <source>
        <dbReference type="Proteomes" id="UP001259572"/>
    </source>
</evidence>
<organism evidence="3 4">
    <name type="scientific">Sphingosinicella rhizophila</name>
    <dbReference type="NCBI Taxonomy" id="3050082"/>
    <lineage>
        <taxon>Bacteria</taxon>
        <taxon>Pseudomonadati</taxon>
        <taxon>Pseudomonadota</taxon>
        <taxon>Alphaproteobacteria</taxon>
        <taxon>Sphingomonadales</taxon>
        <taxon>Sphingosinicellaceae</taxon>
        <taxon>Sphingosinicella</taxon>
    </lineage>
</organism>
<evidence type="ECO:0000313" key="3">
    <source>
        <dbReference type="EMBL" id="MDT9597966.1"/>
    </source>
</evidence>
<sequence length="287" mass="31507">MRLSVQYETSYHYSRPAKRVIQLLRLTPLSFESQNVVDWRIDVDRDARIREGRDGYGNIIHMLYVDGPVDSLKVSVTGKVLTQDRGGIIGEVPGDLPRQVFLRPTLLTEPGRPLHQLASALTAQGGSPLDKLHRLTSAIHSRMTFDTGETEVDTTATDAYFNGHGVCQDFAHIFIAVARLIGIPARYVSGHLFRRDGALLQEAAHAWAEAWIEHLGWIAFDPSNGICADDAYIRIATGLDYQDAAPFAGARNGGGSEKLSVGVQVRQTDGQRQSQSRGTQAQSQSQG</sequence>
<keyword evidence="4" id="KW-1185">Reference proteome</keyword>